<evidence type="ECO:0000259" key="14">
    <source>
        <dbReference type="Pfam" id="PF00326"/>
    </source>
</evidence>
<dbReference type="KEGG" id="kla:KLLA0_E11485g"/>
<evidence type="ECO:0000256" key="12">
    <source>
        <dbReference type="ARBA" id="ARBA00023180"/>
    </source>
</evidence>
<dbReference type="GO" id="GO:0005774">
    <property type="term" value="C:vacuolar membrane"/>
    <property type="evidence" value="ECO:0007669"/>
    <property type="project" value="UniProtKB-SubCell"/>
</dbReference>
<evidence type="ECO:0000256" key="7">
    <source>
        <dbReference type="ARBA" id="ARBA00022801"/>
    </source>
</evidence>
<dbReference type="STRING" id="284590.Q6CNM1"/>
<dbReference type="InterPro" id="IPR002469">
    <property type="entry name" value="Peptidase_S9B_N"/>
</dbReference>
<dbReference type="PaxDb" id="284590-Q6CNM1"/>
<dbReference type="GO" id="GO:0004177">
    <property type="term" value="F:aminopeptidase activity"/>
    <property type="evidence" value="ECO:0007669"/>
    <property type="project" value="UniProtKB-KW"/>
</dbReference>
<name>Q6CNM1_KLULA</name>
<evidence type="ECO:0000256" key="8">
    <source>
        <dbReference type="ARBA" id="ARBA00022825"/>
    </source>
</evidence>
<evidence type="ECO:0000256" key="11">
    <source>
        <dbReference type="ARBA" id="ARBA00023136"/>
    </source>
</evidence>
<evidence type="ECO:0000256" key="5">
    <source>
        <dbReference type="ARBA" id="ARBA00022670"/>
    </source>
</evidence>
<comment type="similarity">
    <text evidence="2">Belongs to the peptidase S9B family.</text>
</comment>
<keyword evidence="9" id="KW-0735">Signal-anchor</keyword>
<evidence type="ECO:0000256" key="10">
    <source>
        <dbReference type="ARBA" id="ARBA00022989"/>
    </source>
</evidence>
<feature type="transmembrane region" description="Helical" evidence="13">
    <location>
        <begin position="30"/>
        <end position="49"/>
    </location>
</feature>
<dbReference type="GO" id="GO:0004252">
    <property type="term" value="F:serine-type endopeptidase activity"/>
    <property type="evidence" value="ECO:0007669"/>
    <property type="project" value="InterPro"/>
</dbReference>
<sequence length="829" mass="94226">MSDFARDEETDAAEFRLQLSKPHEHRRRSFLVTACLSLSTVLFSAYLFISIISSLKGSGTLNNGSGPRLPNKQIDYTKDGLLKVSFANVRNRTFQPEVKPLQWISTPDSHKNDKGLYVTFENDTYSVRSVLDESYSKTLFEGTSFTYDSKNYTVDAVVASPELSKVLIRSETEKGWRHSTFGTYFVYENDSFHKIDSEISIAKWSPNSRDIVYVKGNDIYLYSSDSHETSKRITNDGSELVFNGKPDWVYEEEVLEGDTALWWSPTGDYLAFFKINETSVEEFPIPYFVQENQTNSAYPELRKIKYPKSGSSNPINKLNIYDLSADKVSQIDSTSDDSLITEVTWVGNHEIIAKVSDRSSDILTVIMVDAADGSRSEVSRIEESDGGWWEITHKTTFVPKDKSRSRSYNGYIDLVPVDGYNHLVYFTTNVTTEIPSVVLTSGEWEVVDGPAAFDEEFNNVYFIATKKSSTERHLYYVNLERPQKVYAVTDERLNGYYSASFSAGARFLLLNYLGPDVPYQKIIDLKSDTKDKNIRGNIIGKTLYYLEKNEKLHNSLKRYAIPARIFRELTLGKDQNGSDIIVNSYEILPNDFDPSLKNHYPVFFFAYGGPNSQQVAQTFGIGFNQVIASQLDAIVVVVDGRGTGFKGKEFRSIVRGNLGDVESTDQILAAKLYGQNSYVNKEKISLFGWSYGGYLTLKTLEKDAGKHFKYGVSVAPVTDWLLYDSVYTERYMHTPQKNPEGYDKCKVHNATAFATVPRFLLMHGTADDNVHFQNSLKYLDLLNLNNIENYDVHVFPDSDHSIQYHNANVIVFNKILNWIRHAYNGDFLL</sequence>
<dbReference type="FunCoup" id="Q6CNM1">
    <property type="interactions" value="336"/>
</dbReference>
<evidence type="ECO:0000259" key="15">
    <source>
        <dbReference type="Pfam" id="PF00930"/>
    </source>
</evidence>
<dbReference type="InterPro" id="IPR002471">
    <property type="entry name" value="Pept_S9_AS"/>
</dbReference>
<proteinExistence type="inferred from homology"/>
<dbReference type="PANTHER" id="PTHR11731">
    <property type="entry name" value="PROTEASE FAMILY S9B,C DIPEPTIDYL-PEPTIDASE IV-RELATED"/>
    <property type="match status" value="1"/>
</dbReference>
<keyword evidence="7" id="KW-0378">Hydrolase</keyword>
<dbReference type="PROSITE" id="PS00708">
    <property type="entry name" value="PRO_ENDOPEP_SER"/>
    <property type="match status" value="1"/>
</dbReference>
<evidence type="ECO:0000313" key="16">
    <source>
        <dbReference type="EMBL" id="CAG99555.1"/>
    </source>
</evidence>
<keyword evidence="12" id="KW-0325">Glycoprotein</keyword>
<dbReference type="HOGENOM" id="CLU_006105_0_1_1"/>
<dbReference type="MEROPS" id="S09.006"/>
<accession>Q6CNM1</accession>
<keyword evidence="5" id="KW-0645">Protease</keyword>
<dbReference type="FunFam" id="3.40.50.1820:FF:000003">
    <property type="entry name" value="Dipeptidyl peptidase 4"/>
    <property type="match status" value="1"/>
</dbReference>
<dbReference type="PANTHER" id="PTHR11731:SF200">
    <property type="entry name" value="DIPEPTIDYL PEPTIDASE 10, ISOFORM B"/>
    <property type="match status" value="1"/>
</dbReference>
<dbReference type="Pfam" id="PF00930">
    <property type="entry name" value="DPPIV_N"/>
    <property type="match status" value="1"/>
</dbReference>
<dbReference type="OMA" id="MRTPQEN"/>
<feature type="domain" description="Dipeptidylpeptidase IV N-terminal" evidence="15">
    <location>
        <begin position="160"/>
        <end position="519"/>
    </location>
</feature>
<dbReference type="SUPFAM" id="SSF53474">
    <property type="entry name" value="alpha/beta-Hydrolases"/>
    <property type="match status" value="1"/>
</dbReference>
<keyword evidence="8" id="KW-0720">Serine protease</keyword>
<dbReference type="eggNOG" id="KOG2100">
    <property type="taxonomic scope" value="Eukaryota"/>
</dbReference>
<keyword evidence="3" id="KW-0031">Aminopeptidase</keyword>
<dbReference type="AlphaFoldDB" id="Q6CNM1"/>
<evidence type="ECO:0000256" key="4">
    <source>
        <dbReference type="ARBA" id="ARBA00022554"/>
    </source>
</evidence>
<evidence type="ECO:0000256" key="6">
    <source>
        <dbReference type="ARBA" id="ARBA00022692"/>
    </source>
</evidence>
<evidence type="ECO:0000256" key="3">
    <source>
        <dbReference type="ARBA" id="ARBA00022438"/>
    </source>
</evidence>
<dbReference type="Gene3D" id="3.40.50.1820">
    <property type="entry name" value="alpha/beta hydrolase"/>
    <property type="match status" value="1"/>
</dbReference>
<dbReference type="Pfam" id="PF00326">
    <property type="entry name" value="Peptidase_S9"/>
    <property type="match status" value="1"/>
</dbReference>
<dbReference type="InterPro" id="IPR001375">
    <property type="entry name" value="Peptidase_S9_cat"/>
</dbReference>
<dbReference type="GO" id="GO:0008239">
    <property type="term" value="F:dipeptidyl-peptidase activity"/>
    <property type="evidence" value="ECO:0007669"/>
    <property type="project" value="TreeGrafter"/>
</dbReference>
<keyword evidence="4" id="KW-0926">Vacuole</keyword>
<evidence type="ECO:0000256" key="9">
    <source>
        <dbReference type="ARBA" id="ARBA00022968"/>
    </source>
</evidence>
<dbReference type="InterPro" id="IPR029058">
    <property type="entry name" value="AB_hydrolase_fold"/>
</dbReference>
<reference evidence="16 17" key="1">
    <citation type="journal article" date="2004" name="Nature">
        <title>Genome evolution in yeasts.</title>
        <authorList>
            <consortium name="Genolevures"/>
            <person name="Dujon B."/>
            <person name="Sherman D."/>
            <person name="Fischer G."/>
            <person name="Durrens P."/>
            <person name="Casaregola S."/>
            <person name="Lafontaine I."/>
            <person name="de Montigny J."/>
            <person name="Marck C."/>
            <person name="Neuveglise C."/>
            <person name="Talla E."/>
            <person name="Goffard N."/>
            <person name="Frangeul L."/>
            <person name="Aigle M."/>
            <person name="Anthouard V."/>
            <person name="Babour A."/>
            <person name="Barbe V."/>
            <person name="Barnay S."/>
            <person name="Blanchin S."/>
            <person name="Beckerich J.M."/>
            <person name="Beyne E."/>
            <person name="Bleykasten C."/>
            <person name="Boisrame A."/>
            <person name="Boyer J."/>
            <person name="Cattolico L."/>
            <person name="Confanioleri F."/>
            <person name="de Daruvar A."/>
            <person name="Despons L."/>
            <person name="Fabre E."/>
            <person name="Fairhead C."/>
            <person name="Ferry-Dumazet H."/>
            <person name="Groppi A."/>
            <person name="Hantraye F."/>
            <person name="Hennequin C."/>
            <person name="Jauniaux N."/>
            <person name="Joyet P."/>
            <person name="Kachouri R."/>
            <person name="Kerrest A."/>
            <person name="Koszul R."/>
            <person name="Lemaire M."/>
            <person name="Lesur I."/>
            <person name="Ma L."/>
            <person name="Muller H."/>
            <person name="Nicaud J.M."/>
            <person name="Nikolski M."/>
            <person name="Oztas S."/>
            <person name="Ozier-Kalogeropoulos O."/>
            <person name="Pellenz S."/>
            <person name="Potier S."/>
            <person name="Richard G.F."/>
            <person name="Straub M.L."/>
            <person name="Suleau A."/>
            <person name="Swennene D."/>
            <person name="Tekaia F."/>
            <person name="Wesolowski-Louvel M."/>
            <person name="Westhof E."/>
            <person name="Wirth B."/>
            <person name="Zeniou-Meyer M."/>
            <person name="Zivanovic I."/>
            <person name="Bolotin-Fukuhara M."/>
            <person name="Thierry A."/>
            <person name="Bouchier C."/>
            <person name="Caudron B."/>
            <person name="Scarpelli C."/>
            <person name="Gaillardin C."/>
            <person name="Weissenbach J."/>
            <person name="Wincker P."/>
            <person name="Souciet J.L."/>
        </authorList>
    </citation>
    <scope>NUCLEOTIDE SEQUENCE [LARGE SCALE GENOMIC DNA]</scope>
    <source>
        <strain evidence="17">ATCC 8585 / CBS 2359 / DSM 70799 / NBRC 1267 / NRRL Y-1140 / WM37</strain>
    </source>
</reference>
<dbReference type="SUPFAM" id="SSF82171">
    <property type="entry name" value="DPP6 N-terminal domain-like"/>
    <property type="match status" value="1"/>
</dbReference>
<dbReference type="Proteomes" id="UP000000598">
    <property type="component" value="Chromosome E"/>
</dbReference>
<organism evidence="16 17">
    <name type="scientific">Kluyveromyces lactis (strain ATCC 8585 / CBS 2359 / DSM 70799 / NBRC 1267 / NRRL Y-1140 / WM37)</name>
    <name type="common">Yeast</name>
    <name type="synonym">Candida sphaerica</name>
    <dbReference type="NCBI Taxonomy" id="284590"/>
    <lineage>
        <taxon>Eukaryota</taxon>
        <taxon>Fungi</taxon>
        <taxon>Dikarya</taxon>
        <taxon>Ascomycota</taxon>
        <taxon>Saccharomycotina</taxon>
        <taxon>Saccharomycetes</taxon>
        <taxon>Saccharomycetales</taxon>
        <taxon>Saccharomycetaceae</taxon>
        <taxon>Kluyveromyces</taxon>
    </lineage>
</organism>
<evidence type="ECO:0000256" key="13">
    <source>
        <dbReference type="SAM" id="Phobius"/>
    </source>
</evidence>
<dbReference type="InterPro" id="IPR050278">
    <property type="entry name" value="Serine_Prot_S9B/DPPIV"/>
</dbReference>
<evidence type="ECO:0000256" key="2">
    <source>
        <dbReference type="ARBA" id="ARBA00006150"/>
    </source>
</evidence>
<dbReference type="ESTHER" id="klula-q6cnm1">
    <property type="family name" value="DPP4N_Peptidase_S9"/>
</dbReference>
<feature type="domain" description="Peptidase S9 prolyl oligopeptidase catalytic" evidence="14">
    <location>
        <begin position="623"/>
        <end position="824"/>
    </location>
</feature>
<evidence type="ECO:0000256" key="1">
    <source>
        <dbReference type="ARBA" id="ARBA00004576"/>
    </source>
</evidence>
<comment type="subcellular location">
    <subcellularLocation>
        <location evidence="1">Vacuole membrane</location>
        <topology evidence="1">Single-pass type II membrane protein</topology>
    </subcellularLocation>
</comment>
<dbReference type="GO" id="GO:0005886">
    <property type="term" value="C:plasma membrane"/>
    <property type="evidence" value="ECO:0007669"/>
    <property type="project" value="TreeGrafter"/>
</dbReference>
<keyword evidence="17" id="KW-1185">Reference proteome</keyword>
<protein>
    <submittedName>
        <fullName evidence="16">KLLA0E11485p</fullName>
    </submittedName>
</protein>
<dbReference type="Gene3D" id="2.140.10.30">
    <property type="entry name" value="Dipeptidylpeptidase IV, N-terminal domain"/>
    <property type="match status" value="1"/>
</dbReference>
<keyword evidence="10 13" id="KW-1133">Transmembrane helix</keyword>
<evidence type="ECO:0000313" key="17">
    <source>
        <dbReference type="Proteomes" id="UP000000598"/>
    </source>
</evidence>
<dbReference type="EMBL" id="CR382125">
    <property type="protein sequence ID" value="CAG99555.1"/>
    <property type="molecule type" value="Genomic_DNA"/>
</dbReference>
<gene>
    <name evidence="16" type="ORF">KLLA0_E11485g</name>
</gene>
<dbReference type="InParanoid" id="Q6CNM1"/>
<keyword evidence="11 13" id="KW-0472">Membrane</keyword>
<dbReference type="GO" id="GO:0006508">
    <property type="term" value="P:proteolysis"/>
    <property type="evidence" value="ECO:0007669"/>
    <property type="project" value="UniProtKB-KW"/>
</dbReference>
<keyword evidence="6 13" id="KW-0812">Transmembrane</keyword>